<feature type="non-terminal residue" evidence="1">
    <location>
        <position position="1"/>
    </location>
</feature>
<name>A0A9X8DNE5_APHAT</name>
<sequence>VKALNQNGQYADKMKYYLTKADTVTDSKEMMKLMVQITQNIKANIQNQHGLEIPSIWITKSRPTNSQFCTWTCQMYPLQKPALFTFALYLL</sequence>
<proteinExistence type="predicted"/>
<comment type="caution">
    <text evidence="1">The sequence shown here is derived from an EMBL/GenBank/DDBJ whole genome shotgun (WGS) entry which is preliminary data.</text>
</comment>
<reference evidence="1 2" key="1">
    <citation type="journal article" date="2018" name="J. Invertebr. Pathol.">
        <title>New genotyping method for the causative agent of crayfish plague (Aphanomyces astaci) based on whole genome data.</title>
        <authorList>
            <person name="Minardi D."/>
            <person name="Studholme D.J."/>
            <person name="van der Giezen M."/>
            <person name="Pretto T."/>
            <person name="Oidtmann B."/>
        </authorList>
    </citation>
    <scope>NUCLEOTIDE SEQUENCE [LARGE SCALE GENOMIC DNA]</scope>
    <source>
        <strain evidence="1 2">KB13</strain>
    </source>
</reference>
<gene>
    <name evidence="1" type="ORF">DYB28_016186</name>
</gene>
<accession>A0A9X8DNE5</accession>
<organism evidence="1 2">
    <name type="scientific">Aphanomyces astaci</name>
    <name type="common">Crayfish plague agent</name>
    <dbReference type="NCBI Taxonomy" id="112090"/>
    <lineage>
        <taxon>Eukaryota</taxon>
        <taxon>Sar</taxon>
        <taxon>Stramenopiles</taxon>
        <taxon>Oomycota</taxon>
        <taxon>Saprolegniomycetes</taxon>
        <taxon>Saprolegniales</taxon>
        <taxon>Verrucalvaceae</taxon>
        <taxon>Aphanomyces</taxon>
    </lineage>
</organism>
<protein>
    <submittedName>
        <fullName evidence="1">Uncharacterized protein</fullName>
    </submittedName>
</protein>
<dbReference type="EMBL" id="QUTI01039234">
    <property type="protein sequence ID" value="RLO00673.1"/>
    <property type="molecule type" value="Genomic_DNA"/>
</dbReference>
<evidence type="ECO:0000313" key="2">
    <source>
        <dbReference type="Proteomes" id="UP000275652"/>
    </source>
</evidence>
<evidence type="ECO:0000313" key="1">
    <source>
        <dbReference type="EMBL" id="RLO00673.1"/>
    </source>
</evidence>
<dbReference type="AlphaFoldDB" id="A0A9X8DNE5"/>
<dbReference type="Proteomes" id="UP000275652">
    <property type="component" value="Unassembled WGS sequence"/>
</dbReference>